<evidence type="ECO:0008006" key="6">
    <source>
        <dbReference type="Google" id="ProtNLM"/>
    </source>
</evidence>
<dbReference type="SUPFAM" id="SSF53335">
    <property type="entry name" value="S-adenosyl-L-methionine-dependent methyltransferases"/>
    <property type="match status" value="1"/>
</dbReference>
<evidence type="ECO:0000256" key="1">
    <source>
        <dbReference type="SAM" id="MobiDB-lite"/>
    </source>
</evidence>
<protein>
    <recommendedName>
        <fullName evidence="6">Methyltransferase type 11 domain-containing protein</fullName>
    </recommendedName>
</protein>
<dbReference type="EMBL" id="CP024172">
    <property type="protein sequence ID" value="AZW17406.1"/>
    <property type="molecule type" value="Genomic_DNA"/>
</dbReference>
<dbReference type="Gene3D" id="3.40.50.150">
    <property type="entry name" value="Vaccinia Virus protein VP39"/>
    <property type="match status" value="1"/>
</dbReference>
<dbReference type="Proteomes" id="UP000282741">
    <property type="component" value="Chromosome"/>
</dbReference>
<dbReference type="Pfam" id="PF08885">
    <property type="entry name" value="GSCFA"/>
    <property type="match status" value="1"/>
</dbReference>
<dbReference type="AlphaFoldDB" id="A0AAN1RWF2"/>
<dbReference type="Pfam" id="PF08241">
    <property type="entry name" value="Methyltransf_11"/>
    <property type="match status" value="1"/>
</dbReference>
<feature type="domain" description="Methyltransferase type 11" evidence="2">
    <location>
        <begin position="416"/>
        <end position="463"/>
    </location>
</feature>
<dbReference type="InterPro" id="IPR014982">
    <property type="entry name" value="GSCFA"/>
</dbReference>
<dbReference type="InterPro" id="IPR029063">
    <property type="entry name" value="SAM-dependent_MTases_sf"/>
</dbReference>
<sequence>MTRRLMITIDVEAQPKRASSEHIDRLIYGRFDGGEYGIGCMMDCAERYGLPLTCYLDYAEKYLYGDKLLNVGRYISGRGHDLQIHLHPEFFPPDFFKSREIRAVTDMFHSPLENAKAFIDAALVIHGEITDKAPLAFRGGGYRFGKYILLELARNGVIFNSGYNPGRVNQPFNIGPVKQFRWEAGVIELPISNVWNFKNTARLFYYNFNASTLLSGSVEDCVQKHAAYLEDFYSTYGEDAIAVMVLHSWSFLKLDGDGCYSTPSQDAVDKFNAVLAYIKDNCTVITSADLAKSGLEDIKMVYEYKHQSGKGEDAQAKLSKFKATTDKYQCEVCGSDFENAPDSKAPARKCGVCGSLERQRAFVTLAKNHRLPIDLGKAKKILIVSPSVCELKYFSSLSGPDIFTLDIRPEVKPDFIADLCNMPHVDSEAYDIVYACHVLSHVHDLQSAIAEIHRILAPDGVFINHEPLMEGAETKEVDDVEKITAHYGVEAFQKYKIGRFRLFGDKNIDKVFYPYFSSDRMDAIDMPTETKVTWFAHRKNNVTLTGNRRSETMSSNYVSPYRNREPRQFWKSGVAEQTPTELDGLYRKRYVISETDVIATAGSCFAQHIARHLKSRGCNVLDVEPAPRGLDESQAQKYGYGLYSARYGNIYHVRQLLQLAQEAYGLRSPVDISWERGGRWFDALRPSVEPLGLESAAAVERHRRHHLERVRSMFQTAGILVFTFGLTEAWRHRASGTVYPTAPGTLAGSYDPALHEFVNFGFPDIYKDFMEFRELIKQRNSKIKFLLTVSPVPLTATAEDQHVLVSTVYSKSVLRAAVGQIYAECDDVDYFPSYEIISSPFSRGMFFHPNLRSVTNAGVENAMRIFFSEHGNLGAQESGAERGRNSGGRPGSPDDVVCEEILLEAFGS</sequence>
<accession>A0AAN1RWF2</accession>
<evidence type="ECO:0000313" key="5">
    <source>
        <dbReference type="Proteomes" id="UP000282741"/>
    </source>
</evidence>
<dbReference type="Gene3D" id="3.20.20.370">
    <property type="entry name" value="Glycoside hydrolase/deacetylase"/>
    <property type="match status" value="1"/>
</dbReference>
<name>A0AAN1RWF2_9BORD</name>
<dbReference type="GO" id="GO:0008757">
    <property type="term" value="F:S-adenosylmethionine-dependent methyltransferase activity"/>
    <property type="evidence" value="ECO:0007669"/>
    <property type="project" value="InterPro"/>
</dbReference>
<feature type="domain" description="GSCFA" evidence="3">
    <location>
        <begin position="598"/>
        <end position="866"/>
    </location>
</feature>
<dbReference type="InterPro" id="IPR013216">
    <property type="entry name" value="Methyltransf_11"/>
</dbReference>
<evidence type="ECO:0000313" key="4">
    <source>
        <dbReference type="EMBL" id="AZW17406.1"/>
    </source>
</evidence>
<feature type="region of interest" description="Disordered" evidence="1">
    <location>
        <begin position="876"/>
        <end position="895"/>
    </location>
</feature>
<proteinExistence type="predicted"/>
<evidence type="ECO:0000259" key="3">
    <source>
        <dbReference type="Pfam" id="PF08885"/>
    </source>
</evidence>
<dbReference type="CDD" id="cd02440">
    <property type="entry name" value="AdoMet_MTases"/>
    <property type="match status" value="1"/>
</dbReference>
<gene>
    <name evidence="4" type="ORF">CS347_11845</name>
</gene>
<evidence type="ECO:0000259" key="2">
    <source>
        <dbReference type="Pfam" id="PF08241"/>
    </source>
</evidence>
<organism evidence="4 5">
    <name type="scientific">Bordetella hinzii</name>
    <dbReference type="NCBI Taxonomy" id="103855"/>
    <lineage>
        <taxon>Bacteria</taxon>
        <taxon>Pseudomonadati</taxon>
        <taxon>Pseudomonadota</taxon>
        <taxon>Betaproteobacteria</taxon>
        <taxon>Burkholderiales</taxon>
        <taxon>Alcaligenaceae</taxon>
        <taxon>Bordetella</taxon>
    </lineage>
</organism>
<reference evidence="5" key="1">
    <citation type="submission" date="2017-10" db="EMBL/GenBank/DDBJ databases">
        <title>Whole genome sequencing of various Bordetella species.</title>
        <authorList>
            <person name="Weigand M.R."/>
            <person name="Loparev V."/>
            <person name="Peng Y."/>
            <person name="Bowden K.E."/>
            <person name="Tondella M.L."/>
            <person name="Williams M.M."/>
        </authorList>
    </citation>
    <scope>NUCLEOTIDE SEQUENCE [LARGE SCALE GENOMIC DNA]</scope>
    <source>
        <strain evidence="5">H720</strain>
    </source>
</reference>